<reference evidence="2 3" key="1">
    <citation type="journal article" date="2015" name="Genome Biol.">
        <title>Comparative genomics of Steinernema reveals deeply conserved gene regulatory networks.</title>
        <authorList>
            <person name="Dillman A.R."/>
            <person name="Macchietto M."/>
            <person name="Porter C.F."/>
            <person name="Rogers A."/>
            <person name="Williams B."/>
            <person name="Antoshechkin I."/>
            <person name="Lee M.M."/>
            <person name="Goodwin Z."/>
            <person name="Lu X."/>
            <person name="Lewis E.E."/>
            <person name="Goodrich-Blair H."/>
            <person name="Stock S.P."/>
            <person name="Adams B.J."/>
            <person name="Sternberg P.W."/>
            <person name="Mortazavi A."/>
        </authorList>
    </citation>
    <scope>NUCLEOTIDE SEQUENCE [LARGE SCALE GENOMIC DNA]</scope>
    <source>
        <strain evidence="2 3">ALL</strain>
    </source>
</reference>
<sequence>MDLYSLFVFFMAFSYAQSCCSECHGEIANLNLELEQCLQELEEKGQSFRSFKARMKPRRDDKCTSRMSRLSTTLQDCLESLCAEPEVDPKIKVNVSVTVGTCSQYAYSVNPFHVALAKLSGTNLKWMSPFSEPIVGKENGKTYYTTLELAKSQIGKSTHVLIDISGSDDLFITKINVATPYGPMRNVFSQPDESNCYRWVTGRHKSDKDCNDYFKTDRTITIFGTSGVEHVINVNDLEKLKKNQLIEYHRRCNAC</sequence>
<organism evidence="2 3">
    <name type="scientific">Steinernema carpocapsae</name>
    <name type="common">Entomopathogenic nematode</name>
    <dbReference type="NCBI Taxonomy" id="34508"/>
    <lineage>
        <taxon>Eukaryota</taxon>
        <taxon>Metazoa</taxon>
        <taxon>Ecdysozoa</taxon>
        <taxon>Nematoda</taxon>
        <taxon>Chromadorea</taxon>
        <taxon>Rhabditida</taxon>
        <taxon>Tylenchina</taxon>
        <taxon>Panagrolaimomorpha</taxon>
        <taxon>Strongyloidoidea</taxon>
        <taxon>Steinernematidae</taxon>
        <taxon>Steinernema</taxon>
    </lineage>
</organism>
<evidence type="ECO:0000313" key="3">
    <source>
        <dbReference type="Proteomes" id="UP000298663"/>
    </source>
</evidence>
<comment type="caution">
    <text evidence="2">The sequence shown here is derived from an EMBL/GenBank/DDBJ whole genome shotgun (WGS) entry which is preliminary data.</text>
</comment>
<evidence type="ECO:0000313" key="2">
    <source>
        <dbReference type="EMBL" id="TKR57806.1"/>
    </source>
</evidence>
<dbReference type="OrthoDB" id="10643449at2759"/>
<reference evidence="2 3" key="2">
    <citation type="journal article" date="2019" name="G3 (Bethesda)">
        <title>Hybrid Assembly of the Genome of the Entomopathogenic Nematode Steinernema carpocapsae Identifies the X-Chromosome.</title>
        <authorList>
            <person name="Serra L."/>
            <person name="Macchietto M."/>
            <person name="Macias-Munoz A."/>
            <person name="McGill C.J."/>
            <person name="Rodriguez I.M."/>
            <person name="Rodriguez B."/>
            <person name="Murad R."/>
            <person name="Mortazavi A."/>
        </authorList>
    </citation>
    <scope>NUCLEOTIDE SEQUENCE [LARGE SCALE GENOMIC DNA]</scope>
    <source>
        <strain evidence="2 3">ALL</strain>
    </source>
</reference>
<protein>
    <submittedName>
        <fullName evidence="2">Uncharacterized protein</fullName>
    </submittedName>
</protein>
<feature type="chain" id="PRO_5020234423" evidence="1">
    <location>
        <begin position="19"/>
        <end position="255"/>
    </location>
</feature>
<dbReference type="Proteomes" id="UP000298663">
    <property type="component" value="Unassembled WGS sequence"/>
</dbReference>
<gene>
    <name evidence="2" type="ORF">L596_030456</name>
</gene>
<dbReference type="AlphaFoldDB" id="A0A4U5LPG1"/>
<name>A0A4U5LPG1_STECR</name>
<keyword evidence="3" id="KW-1185">Reference proteome</keyword>
<keyword evidence="1" id="KW-0732">Signal</keyword>
<accession>A0A4U5LPG1</accession>
<dbReference type="EMBL" id="AZBU02000014">
    <property type="protein sequence ID" value="TKR57806.1"/>
    <property type="molecule type" value="Genomic_DNA"/>
</dbReference>
<evidence type="ECO:0000256" key="1">
    <source>
        <dbReference type="SAM" id="SignalP"/>
    </source>
</evidence>
<proteinExistence type="predicted"/>
<feature type="signal peptide" evidence="1">
    <location>
        <begin position="1"/>
        <end position="18"/>
    </location>
</feature>